<dbReference type="PANTHER" id="PTHR43630">
    <property type="entry name" value="POLY-BETA-1,6-N-ACETYL-D-GLUCOSAMINE SYNTHASE"/>
    <property type="match status" value="1"/>
</dbReference>
<dbReference type="SUPFAM" id="SSF53448">
    <property type="entry name" value="Nucleotide-diphospho-sugar transferases"/>
    <property type="match status" value="1"/>
</dbReference>
<protein>
    <submittedName>
        <fullName evidence="1">Predicted glycosyltransferase family 2</fullName>
    </submittedName>
</protein>
<organism evidence="1">
    <name type="scientific">Escherichia albertii</name>
    <dbReference type="NCBI Taxonomy" id="208962"/>
    <lineage>
        <taxon>Bacteria</taxon>
        <taxon>Pseudomonadati</taxon>
        <taxon>Pseudomonadota</taxon>
        <taxon>Gammaproteobacteria</taxon>
        <taxon>Enterobacterales</taxon>
        <taxon>Enterobacteriaceae</taxon>
        <taxon>Escherichia</taxon>
    </lineage>
</organism>
<dbReference type="AlphaFoldDB" id="A0A5A4U4C6"/>
<proteinExistence type="predicted"/>
<dbReference type="GO" id="GO:0016740">
    <property type="term" value="F:transferase activity"/>
    <property type="evidence" value="ECO:0007669"/>
    <property type="project" value="UniProtKB-KW"/>
</dbReference>
<dbReference type="InterPro" id="IPR029044">
    <property type="entry name" value="Nucleotide-diphossugar_trans"/>
</dbReference>
<keyword evidence="1" id="KW-0808">Transferase</keyword>
<reference evidence="1" key="1">
    <citation type="submission" date="2019-07" db="EMBL/GenBank/DDBJ databases">
        <title>Overview of O-antigen diversity of Escherichia albertii, an emerging enteropathogen; genetic structure, serology, and development of O-genotyping method.</title>
        <authorList>
            <person name="Ooka T."/>
            <person name="Seto K."/>
            <person name="Ogura Y."/>
            <person name="Iguchi A."/>
            <person name="Imura N."/>
            <person name="Honda M."/>
            <person name="Etoh Y."/>
            <person name="Ikeda T."/>
            <person name="Sugitani W."/>
            <person name="Konno T."/>
            <person name="Kawano K."/>
            <person name="Kudo Y."/>
            <person name="Murakami K."/>
            <person name="Hayashi T."/>
            <person name="Nishi J."/>
        </authorList>
    </citation>
    <scope>NUCLEOTIDE SEQUENCE</scope>
    <source>
        <strain evidence="1">HIPH12338</strain>
    </source>
</reference>
<dbReference type="EMBL" id="LC494336">
    <property type="protein sequence ID" value="BBM62785.1"/>
    <property type="molecule type" value="Genomic_DNA"/>
</dbReference>
<sequence length="288" mass="34711">MKCIYKELFLKNKIIACMVVKNEVDIIEYTLEQALKWADYILVLDNNSTDGTIDVIKKMSELEQKIIFWGSYGGPFRDSLRSVIYNDYYYLCDDGDWWCRLDADEVYIDDPREFLAAMDESIDHVYSASFQYYLTKKMLENEEQNNTKFDISNYKYFKCNWSEIRFVKIKKSTIWPLHFANPLFLLKPSSRRIRLKHFQYRNSRQMEKRFRDRSPKEGKNLFSHELKQNKIWDETDLTYDQGIYEYNDEILPKIKKISTFRKVIFTCIVYSLKKLSLERMLLPSKEKV</sequence>
<name>A0A5A4U4C6_ESCAL</name>
<dbReference type="Gene3D" id="3.90.550.10">
    <property type="entry name" value="Spore Coat Polysaccharide Biosynthesis Protein SpsA, Chain A"/>
    <property type="match status" value="1"/>
</dbReference>
<accession>A0A5A4U4C6</accession>
<dbReference type="Pfam" id="PF13704">
    <property type="entry name" value="Glyco_tranf_2_4"/>
    <property type="match status" value="1"/>
</dbReference>
<dbReference type="PANTHER" id="PTHR43630:SF2">
    <property type="entry name" value="GLYCOSYLTRANSFERASE"/>
    <property type="match status" value="1"/>
</dbReference>
<evidence type="ECO:0000313" key="1">
    <source>
        <dbReference type="EMBL" id="BBM62785.1"/>
    </source>
</evidence>